<dbReference type="InterPro" id="IPR024535">
    <property type="entry name" value="RHGA/B-epi-like_pectate_lyase"/>
</dbReference>
<dbReference type="eggNOG" id="ENOG5033DX6">
    <property type="taxonomic scope" value="Bacteria"/>
</dbReference>
<accession>A0A0A2ML32</accession>
<dbReference type="InterPro" id="IPR012334">
    <property type="entry name" value="Pectin_lyas_fold"/>
</dbReference>
<dbReference type="SUPFAM" id="SSF51126">
    <property type="entry name" value="Pectin lyase-like"/>
    <property type="match status" value="1"/>
</dbReference>
<dbReference type="SMART" id="SM00710">
    <property type="entry name" value="PbH1"/>
    <property type="match status" value="4"/>
</dbReference>
<dbReference type="Pfam" id="PF12708">
    <property type="entry name" value="Pect-lyase_RHGA_epim"/>
    <property type="match status" value="1"/>
</dbReference>
<dbReference type="AlphaFoldDB" id="A0A0A2ML32"/>
<dbReference type="Proteomes" id="UP000030111">
    <property type="component" value="Unassembled WGS sequence"/>
</dbReference>
<gene>
    <name evidence="2" type="ORF">Q766_14050</name>
</gene>
<sequence>MAKKNAIYLLRQPLFLYFSASDSKQPSQKKIQYLRMKKIAALIAFLLSFMVQAHTHHATTGLGAVAQSNHKKKAQGSKDFEVVNAIADMQKLVVAAPNNNQLLYVKGYFKPGDGGEGFFLYKHADTLKTNLGTIFASYKKTGRWIRQYSGYMNVAYFGVQRNWEFDKVITNSERIQNMIDFASENQIYSTQSDVTIFFPNGQYFIDKPLIIKDYVKLLGSPGTLLTNKGDKYDYMFKLNKGAVTHVRMENFQINCNRQPGVGGMHFKAEFPAKGNQQGGLWDAVFKNITISEASNTGIYMEGGEASVSYNLAHQFILFENVRVSRINAEHPALKMTGYNANFTYTNCEFRNTGTFADNKYNAVDGACILITSNDPPPYQQGSYAVSFINSGFGGYPKYGAIIENSGQITFDTGFYEGSDIAFDIKNSKHVQIINNRFANAAGCGAKEGLFSHTGNSGAIVTAENSVIEVSNNRMDVSLDEYPALKDQYFIIGKGNNNVFNIQNNSFNVPALSKTLGLVQAIQVVNGALDLAGRKIVSVNPPDNYDYTIIDIETLNATSSTGETFFIKANECRLRFVQMDANDTSGPNIYLNGKSSLSLSNGQSATFIKIENTYHLVSVTK</sequence>
<protein>
    <recommendedName>
        <fullName evidence="1">Rhamnogalacturonase A/B/Epimerase-like pectate lyase domain-containing protein</fullName>
    </recommendedName>
</protein>
<keyword evidence="3" id="KW-1185">Reference proteome</keyword>
<dbReference type="EMBL" id="JRLY01000011">
    <property type="protein sequence ID" value="KGO92276.1"/>
    <property type="molecule type" value="Genomic_DNA"/>
</dbReference>
<reference evidence="2 3" key="1">
    <citation type="submission" date="2013-09" db="EMBL/GenBank/DDBJ databases">
        <authorList>
            <person name="Zeng Z."/>
            <person name="Chen C."/>
        </authorList>
    </citation>
    <scope>NUCLEOTIDE SEQUENCE [LARGE SCALE GENOMIC DNA]</scope>
    <source>
        <strain evidence="2 3">WB 4.1-42</strain>
    </source>
</reference>
<proteinExistence type="predicted"/>
<dbReference type="InterPro" id="IPR011050">
    <property type="entry name" value="Pectin_lyase_fold/virulence"/>
</dbReference>
<evidence type="ECO:0000259" key="1">
    <source>
        <dbReference type="Pfam" id="PF12708"/>
    </source>
</evidence>
<dbReference type="InterPro" id="IPR006626">
    <property type="entry name" value="PbH1"/>
</dbReference>
<evidence type="ECO:0000313" key="3">
    <source>
        <dbReference type="Proteomes" id="UP000030111"/>
    </source>
</evidence>
<feature type="domain" description="Rhamnogalacturonase A/B/Epimerase-like pectate lyase" evidence="1">
    <location>
        <begin position="166"/>
        <end position="358"/>
    </location>
</feature>
<name>A0A0A2ML32_9FLAO</name>
<comment type="caution">
    <text evidence="2">The sequence shown here is derived from an EMBL/GenBank/DDBJ whole genome shotgun (WGS) entry which is preliminary data.</text>
</comment>
<dbReference type="OrthoDB" id="606446at2"/>
<dbReference type="Gene3D" id="2.160.20.10">
    <property type="entry name" value="Single-stranded right-handed beta-helix, Pectin lyase-like"/>
    <property type="match status" value="1"/>
</dbReference>
<dbReference type="STRING" id="1121898.GCA_000422725_02839"/>
<organism evidence="2 3">
    <name type="scientific">Flavobacterium subsaxonicum WB 4.1-42 = DSM 21790</name>
    <dbReference type="NCBI Taxonomy" id="1121898"/>
    <lineage>
        <taxon>Bacteria</taxon>
        <taxon>Pseudomonadati</taxon>
        <taxon>Bacteroidota</taxon>
        <taxon>Flavobacteriia</taxon>
        <taxon>Flavobacteriales</taxon>
        <taxon>Flavobacteriaceae</taxon>
        <taxon>Flavobacterium</taxon>
    </lineage>
</organism>
<evidence type="ECO:0000313" key="2">
    <source>
        <dbReference type="EMBL" id="KGO92276.1"/>
    </source>
</evidence>